<reference evidence="1 2" key="1">
    <citation type="journal article" date="2014" name="Int. J. Syst. Evol. Microbiol.">
        <title>Complete genome sequence of Corynebacterium casei LMG S-19264T (=DSM 44701T), isolated from a smear-ripened cheese.</title>
        <authorList>
            <consortium name="US DOE Joint Genome Institute (JGI-PGF)"/>
            <person name="Walter F."/>
            <person name="Albersmeier A."/>
            <person name="Kalinowski J."/>
            <person name="Ruckert C."/>
        </authorList>
    </citation>
    <scope>NUCLEOTIDE SEQUENCE [LARGE SCALE GENOMIC DNA]</scope>
    <source>
        <strain evidence="1 2">JCM 4677</strain>
    </source>
</reference>
<dbReference type="Proteomes" id="UP000516444">
    <property type="component" value="Chromosome"/>
</dbReference>
<proteinExistence type="predicted"/>
<name>A0A7G1NTX2_9ACTN</name>
<accession>A0A7G1NTX2</accession>
<evidence type="ECO:0000313" key="2">
    <source>
        <dbReference type="Proteomes" id="UP000516444"/>
    </source>
</evidence>
<sequence>MSSGSKKKAARRTVSFFRIVKELDATKDIVRLPNADWQDFLGKLASRSVVDRTYQGPARRLIGEVLTVDETYALKLMEPRDENSWLEILRQEEAAEPVNPDSIGELVETTVIVFLDRKNIAGIIRGSTSSPTHTALGEWLENLRLDGQKLFDEPKGLVRVEAALTKGQRKKLNASDGVSETKVRISTSKAEALEHVGSEIMADTLKRLRRTYGDIFVTVTLRVPRGKAYDQARRALKDEALRLQNVTSAAESVSATLVTYDEESRSHQEELDFISQRITAKKSVPLTGDDGEPIRNSSAVRAIMAAAEELRSELDGVA</sequence>
<dbReference type="RefSeq" id="WP_157871325.1">
    <property type="nucleotide sequence ID" value="NZ_AP023440.1"/>
</dbReference>
<dbReference type="AlphaFoldDB" id="A0A7G1NTX2"/>
<dbReference type="KEGG" id="sgm:GCM10017557_14470"/>
<organism evidence="1 2">
    <name type="scientific">Streptomyces aurantiacus</name>
    <dbReference type="NCBI Taxonomy" id="47760"/>
    <lineage>
        <taxon>Bacteria</taxon>
        <taxon>Bacillati</taxon>
        <taxon>Actinomycetota</taxon>
        <taxon>Actinomycetes</taxon>
        <taxon>Kitasatosporales</taxon>
        <taxon>Streptomycetaceae</taxon>
        <taxon>Streptomyces</taxon>
        <taxon>Streptomyces aurantiacus group</taxon>
    </lineage>
</organism>
<dbReference type="OrthoDB" id="4963678at2"/>
<gene>
    <name evidence="1" type="ORF">GCM10017557_14470</name>
</gene>
<keyword evidence="2" id="KW-1185">Reference proteome</keyword>
<protein>
    <submittedName>
        <fullName evidence="1">Uncharacterized protein</fullName>
    </submittedName>
</protein>
<evidence type="ECO:0000313" key="1">
    <source>
        <dbReference type="EMBL" id="BCL26588.1"/>
    </source>
</evidence>
<dbReference type="EMBL" id="AP023440">
    <property type="protein sequence ID" value="BCL26588.1"/>
    <property type="molecule type" value="Genomic_DNA"/>
</dbReference>